<feature type="region of interest" description="Disordered" evidence="3">
    <location>
        <begin position="1005"/>
        <end position="1027"/>
    </location>
</feature>
<feature type="domain" description="RSE1/DDB1/CPSF1 second beta-propeller" evidence="6">
    <location>
        <begin position="411"/>
        <end position="718"/>
    </location>
</feature>
<name>A0AAW2YHA4_9EUKA</name>
<comment type="caution">
    <text evidence="7">The sequence shown here is derived from an EMBL/GenBank/DDBJ whole genome shotgun (WGS) entry which is preliminary data.</text>
</comment>
<dbReference type="Pfam" id="PF10433">
    <property type="entry name" value="Beta-prop_RSE1_1st"/>
    <property type="match status" value="1"/>
</dbReference>
<dbReference type="SUPFAM" id="SSF50978">
    <property type="entry name" value="WD40 repeat-like"/>
    <property type="match status" value="1"/>
</dbReference>
<dbReference type="InterPro" id="IPR015943">
    <property type="entry name" value="WD40/YVTN_repeat-like_dom_sf"/>
</dbReference>
<dbReference type="InterPro" id="IPR036322">
    <property type="entry name" value="WD40_repeat_dom_sf"/>
</dbReference>
<evidence type="ECO:0000256" key="3">
    <source>
        <dbReference type="SAM" id="MobiDB-lite"/>
    </source>
</evidence>
<dbReference type="InterPro" id="IPR050358">
    <property type="entry name" value="RSE1/DDB1/CFT1"/>
</dbReference>
<dbReference type="PANTHER" id="PTHR10644">
    <property type="entry name" value="DNA REPAIR/RNA PROCESSING CPSF FAMILY"/>
    <property type="match status" value="1"/>
</dbReference>
<accession>A0AAW2YHA4</accession>
<dbReference type="Pfam" id="PF03178">
    <property type="entry name" value="CPSF_A"/>
    <property type="match status" value="1"/>
</dbReference>
<organism evidence="7 8">
    <name type="scientific">Acrasis kona</name>
    <dbReference type="NCBI Taxonomy" id="1008807"/>
    <lineage>
        <taxon>Eukaryota</taxon>
        <taxon>Discoba</taxon>
        <taxon>Heterolobosea</taxon>
        <taxon>Tetramitia</taxon>
        <taxon>Eutetramitia</taxon>
        <taxon>Acrasidae</taxon>
        <taxon>Acrasis</taxon>
    </lineage>
</organism>
<evidence type="ECO:0000256" key="2">
    <source>
        <dbReference type="ARBA" id="ARBA00023242"/>
    </source>
</evidence>
<dbReference type="InterPro" id="IPR018846">
    <property type="entry name" value="Beta-prop_RSE1/DDB1/CPSF1_1st"/>
</dbReference>
<dbReference type="Pfam" id="PF23726">
    <property type="entry name" value="Beta-prop_RSE1_2nd"/>
    <property type="match status" value="1"/>
</dbReference>
<feature type="domain" description="RSE1/DDB1/CPSF1 first beta-propeller" evidence="5">
    <location>
        <begin position="14"/>
        <end position="343"/>
    </location>
</feature>
<evidence type="ECO:0000259" key="5">
    <source>
        <dbReference type="Pfam" id="PF10433"/>
    </source>
</evidence>
<protein>
    <submittedName>
        <fullName evidence="7">DNA damage-binding protein 1</fullName>
    </submittedName>
</protein>
<proteinExistence type="predicted"/>
<dbReference type="InterPro" id="IPR004871">
    <property type="entry name" value="RSE1/DDB1/CPSF1_C"/>
</dbReference>
<evidence type="ECO:0000259" key="4">
    <source>
        <dbReference type="Pfam" id="PF03178"/>
    </source>
</evidence>
<sequence length="1143" mass="126956">MSWNYAVTAYKPSSIRFSLTGNFTGPLDRNLIVGKNNQLEIWTMAEEGIEPKHDVPIYGRISTMSLYRQPGKEQDLLLITTEKYKMVILEYDSELAQPISTKYTGDISDTNGRETENGQIIVVDPLCRCIIMHLYEGTLKILPLDTNKLYEAKPAYNVRLDVVDILDIKMLSPKKSSNDPPVVVILYQDSNGARHVKSHYIDLANKELKEGPFQQSNVDSGSNTMIPLPSPHGGVVLLGERSVVYHDASTGFAAKETLKPISIRAYGQVDPDGTRWLLADASGSLYMLQLKPNSNVKSTKIQLEDLGETCIPSTVSYCDAGFVFVGSMYGDSQLIKLHMGEEQQLQEVYSYTNLGPIVDLCVVDIDKTNTTHADNSNNNHGMGQCQVVTCSGGFKDGSLRVIRNGIGIEPLSVIDLAGIKGLWPLRPSHDSANQEMIVISFLNQTHLLGFDQEDNLGPIQIPGLITNTQTLCCATMVGETWLQVTDACVRLVSISTKQMVSEWRSNQKILMADATSTQVLLTTGEGRLIYLQIIDGQIQQIKSTVLDHEVSCISIQPFDPAQTQSSLACVGMWHHISVRLLSLPELNTVLVQPIAGQVLPRSVLMVRLEQCDDYLMVALGDGHLITFKINQQDFQLGDYKKISLGTKPITLSPFMSKGQMNVFACSDRPAVIYSQNKKLLFSNVNQKDVSFMCGFNSQQVNDAMAIALEGSQQLMIGTIDEIQKLHIKTIPLQQQPRRICYQESTNTFAVITSQSRMDQDSVIESSHVLLLNADTFDQVFDYRLDAREEGWSIVSATFGDKQYYVVGTAYVLAEEDEPTKGRVLVFEARDNGAQVVLALQAETEVKGPALALQPFHQKLIVAVGGKILLYRFEQDEDGTQVKELLLEHVCRGSRVTTLTLQSRGDFILAGDIMKSVSLLNYKPLDGTIEEIARDYGCTWLSTTEMLDDDHFLYADSTFNICTLQKNHDAVSDEAKRSLVMVGKYHLGDFVNKFAHGRLVMNTMAKSSSDHDAPSSSSTAQDASQQEQQPIATTIYGTRSGAIGVIAQLPQDLYQYMHKVQHAMRESVVGIGGLKHQEYRAYRTERRSEDCENFLDGDLIEEFINLSLQQKQQVVDVMKQVANDASLTVDAVTNKIEELASQLH</sequence>
<dbReference type="Gene3D" id="1.10.150.910">
    <property type="match status" value="1"/>
</dbReference>
<keyword evidence="2" id="KW-0539">Nucleus</keyword>
<dbReference type="GO" id="GO:0005634">
    <property type="term" value="C:nucleus"/>
    <property type="evidence" value="ECO:0007669"/>
    <property type="project" value="UniProtKB-SubCell"/>
</dbReference>
<evidence type="ECO:0000313" key="7">
    <source>
        <dbReference type="EMBL" id="KAL0476643.1"/>
    </source>
</evidence>
<keyword evidence="8" id="KW-1185">Reference proteome</keyword>
<dbReference type="Gene3D" id="2.130.10.10">
    <property type="entry name" value="YVTN repeat-like/Quinoprotein amine dehydrogenase"/>
    <property type="match status" value="3"/>
</dbReference>
<feature type="domain" description="RSE1/DDB1/CPSF1 C-terminal" evidence="4">
    <location>
        <begin position="766"/>
        <end position="1103"/>
    </location>
</feature>
<dbReference type="Proteomes" id="UP001431209">
    <property type="component" value="Unassembled WGS sequence"/>
</dbReference>
<reference evidence="7 8" key="1">
    <citation type="submission" date="2024-03" db="EMBL/GenBank/DDBJ databases">
        <title>The Acrasis kona genome and developmental transcriptomes reveal deep origins of eukaryotic multicellular pathways.</title>
        <authorList>
            <person name="Sheikh S."/>
            <person name="Fu C.-J."/>
            <person name="Brown M.W."/>
            <person name="Baldauf S.L."/>
        </authorList>
    </citation>
    <scope>NUCLEOTIDE SEQUENCE [LARGE SCALE GENOMIC DNA]</scope>
    <source>
        <strain evidence="7 8">ATCC MYA-3509</strain>
    </source>
</reference>
<gene>
    <name evidence="7" type="ORF">AKO1_002876</name>
</gene>
<dbReference type="GO" id="GO:0003676">
    <property type="term" value="F:nucleic acid binding"/>
    <property type="evidence" value="ECO:0007669"/>
    <property type="project" value="InterPro"/>
</dbReference>
<feature type="compositionally biased region" description="Low complexity" evidence="3">
    <location>
        <begin position="1013"/>
        <end position="1027"/>
    </location>
</feature>
<comment type="subcellular location">
    <subcellularLocation>
        <location evidence="1">Nucleus</location>
    </subcellularLocation>
</comment>
<evidence type="ECO:0000256" key="1">
    <source>
        <dbReference type="ARBA" id="ARBA00004123"/>
    </source>
</evidence>
<evidence type="ECO:0000259" key="6">
    <source>
        <dbReference type="Pfam" id="PF23726"/>
    </source>
</evidence>
<dbReference type="AlphaFoldDB" id="A0AAW2YHA4"/>
<evidence type="ECO:0000313" key="8">
    <source>
        <dbReference type="Proteomes" id="UP001431209"/>
    </source>
</evidence>
<dbReference type="EMBL" id="JAOPGA020000075">
    <property type="protein sequence ID" value="KAL0476643.1"/>
    <property type="molecule type" value="Genomic_DNA"/>
</dbReference>
<dbReference type="InterPro" id="IPR058543">
    <property type="entry name" value="Beta-prop_RSE1/DDB1/CPSF1_2nd"/>
</dbReference>